<evidence type="ECO:0000313" key="2">
    <source>
        <dbReference type="EMBL" id="GJJ14076.1"/>
    </source>
</evidence>
<feature type="compositionally biased region" description="Polar residues" evidence="1">
    <location>
        <begin position="204"/>
        <end position="215"/>
    </location>
</feature>
<comment type="caution">
    <text evidence="2">The sequence shown here is derived from an EMBL/GenBank/DDBJ whole genome shotgun (WGS) entry which is preliminary data.</text>
</comment>
<dbReference type="Proteomes" id="UP001050691">
    <property type="component" value="Unassembled WGS sequence"/>
</dbReference>
<feature type="compositionally biased region" description="Low complexity" evidence="1">
    <location>
        <begin position="277"/>
        <end position="295"/>
    </location>
</feature>
<dbReference type="PANTHER" id="PTHR28027:SF2">
    <property type="entry name" value="TRANSCRIPTIONAL REGULATOR MIT1"/>
    <property type="match status" value="1"/>
</dbReference>
<feature type="region of interest" description="Disordered" evidence="1">
    <location>
        <begin position="61"/>
        <end position="83"/>
    </location>
</feature>
<dbReference type="Pfam" id="PF09729">
    <property type="entry name" value="Gti1_Pac2"/>
    <property type="match status" value="1"/>
</dbReference>
<sequence length="317" mass="35713">MFLGPGQILRDAIESYHLIRDAFLRGRTNAIVTQRKPAVPDRKFALIDFDGRVVEIMGASKGRERKSLPPSHNSSQPPTSSFPLDIRNAADAQIIFEAVRLNILPMIRRRLGPTERDILRSGEIFVWEETDQKGGLERWTDGRRWSQSRMRGTDYTRLPVVEDYDYLRRIRVPKGIYVSSKGLQMSSDPYIDDDEEDYRSSSSPQSPTLYKSSGHVSPPPIYHHHNHHQSPSHYPMHEHSNYPSAPMSSPTYGLHGNAATDYAVSGYVYPTTNNATITSSSKYNSSSRSSTTEPTGKGYIPLTSEDRRALGAFRVAL</sequence>
<dbReference type="PANTHER" id="PTHR28027">
    <property type="entry name" value="TRANSCRIPTIONAL REGULATOR MIT1"/>
    <property type="match status" value="1"/>
</dbReference>
<accession>A0AAV5ANU8</accession>
<dbReference type="AlphaFoldDB" id="A0AAV5ANU8"/>
<gene>
    <name evidence="2" type="ORF">Clacol_008333</name>
</gene>
<protein>
    <recommendedName>
        <fullName evidence="4">cAMP-independent regulatory protein pac2</fullName>
    </recommendedName>
</protein>
<proteinExistence type="predicted"/>
<feature type="compositionally biased region" description="Polar residues" evidence="1">
    <location>
        <begin position="70"/>
        <end position="82"/>
    </location>
</feature>
<dbReference type="InterPro" id="IPR018608">
    <property type="entry name" value="Gti1/Pac2"/>
</dbReference>
<evidence type="ECO:0000313" key="3">
    <source>
        <dbReference type="Proteomes" id="UP001050691"/>
    </source>
</evidence>
<feature type="region of interest" description="Disordered" evidence="1">
    <location>
        <begin position="186"/>
        <end position="248"/>
    </location>
</feature>
<organism evidence="2 3">
    <name type="scientific">Clathrus columnatus</name>
    <dbReference type="NCBI Taxonomy" id="1419009"/>
    <lineage>
        <taxon>Eukaryota</taxon>
        <taxon>Fungi</taxon>
        <taxon>Dikarya</taxon>
        <taxon>Basidiomycota</taxon>
        <taxon>Agaricomycotina</taxon>
        <taxon>Agaricomycetes</taxon>
        <taxon>Phallomycetidae</taxon>
        <taxon>Phallales</taxon>
        <taxon>Clathraceae</taxon>
        <taxon>Clathrus</taxon>
    </lineage>
</organism>
<dbReference type="GO" id="GO:0003677">
    <property type="term" value="F:DNA binding"/>
    <property type="evidence" value="ECO:0007669"/>
    <property type="project" value="TreeGrafter"/>
</dbReference>
<evidence type="ECO:0008006" key="4">
    <source>
        <dbReference type="Google" id="ProtNLM"/>
    </source>
</evidence>
<evidence type="ECO:0000256" key="1">
    <source>
        <dbReference type="SAM" id="MobiDB-lite"/>
    </source>
</evidence>
<name>A0AAV5ANU8_9AGAM</name>
<feature type="region of interest" description="Disordered" evidence="1">
    <location>
        <begin position="277"/>
        <end position="301"/>
    </location>
</feature>
<dbReference type="EMBL" id="BPWL01000009">
    <property type="protein sequence ID" value="GJJ14076.1"/>
    <property type="molecule type" value="Genomic_DNA"/>
</dbReference>
<keyword evidence="3" id="KW-1185">Reference proteome</keyword>
<reference evidence="2" key="1">
    <citation type="submission" date="2021-10" db="EMBL/GenBank/DDBJ databases">
        <title>De novo Genome Assembly of Clathrus columnatus (Basidiomycota, Fungi) Using Illumina and Nanopore Sequence Data.</title>
        <authorList>
            <person name="Ogiso-Tanaka E."/>
            <person name="Itagaki H."/>
            <person name="Hosoya T."/>
            <person name="Hosaka K."/>
        </authorList>
    </citation>
    <scope>NUCLEOTIDE SEQUENCE</scope>
    <source>
        <strain evidence="2">MO-923</strain>
    </source>
</reference>